<dbReference type="PROSITE" id="PS51257">
    <property type="entry name" value="PROKAR_LIPOPROTEIN"/>
    <property type="match status" value="1"/>
</dbReference>
<accession>A0AA41PXQ9</accession>
<keyword evidence="3" id="KW-0378">Hydrolase</keyword>
<evidence type="ECO:0000313" key="4">
    <source>
        <dbReference type="Proteomes" id="UP001165378"/>
    </source>
</evidence>
<feature type="chain" id="PRO_5041266500" evidence="2">
    <location>
        <begin position="27"/>
        <end position="291"/>
    </location>
</feature>
<dbReference type="InterPro" id="IPR008969">
    <property type="entry name" value="CarboxyPept-like_regulatory"/>
</dbReference>
<dbReference type="GO" id="GO:0004180">
    <property type="term" value="F:carboxypeptidase activity"/>
    <property type="evidence" value="ECO:0007669"/>
    <property type="project" value="UniProtKB-KW"/>
</dbReference>
<dbReference type="Proteomes" id="UP001165378">
    <property type="component" value="Unassembled WGS sequence"/>
</dbReference>
<protein>
    <submittedName>
        <fullName evidence="3">Carboxypeptidase-like regulatory domain-containing protein</fullName>
    </submittedName>
</protein>
<reference evidence="3" key="1">
    <citation type="submission" date="2022-01" db="EMBL/GenBank/DDBJ databases">
        <title>Genome-Based Taxonomic Classification of the Phylum Actinobacteria.</title>
        <authorList>
            <person name="Gao Y."/>
        </authorList>
    </citation>
    <scope>NUCLEOTIDE SEQUENCE</scope>
    <source>
        <strain evidence="3">KLBMP 8922</strain>
    </source>
</reference>
<keyword evidence="4" id="KW-1185">Reference proteome</keyword>
<feature type="region of interest" description="Disordered" evidence="1">
    <location>
        <begin position="35"/>
        <end position="67"/>
    </location>
</feature>
<sequence>MYGFRGPLRRALAASVAVLALGGALGACSPFEDDKDGAGSTGTGSAAASAGSGGDAKGGPQEPSGKVEAGWVKGRVVDTQGRPIKGAEVVVDNQLLYDSNLVLTTDANGEYRAELPPIAATYAVTASFKKTYENNKYTFALQASDPEPFVGKTGAVRDFTWQLTGERADMPDSFHGATVVYYLSPTNPVDDSYADSANVRLTLTPVGPLVDGSTGKTIERKPENTGDGWAVRDVPVGKYKITAKFADGAGGRTQPLEVRIRNGGGSFAAEVTTVFKPELTDRQMVSLELQF</sequence>
<keyword evidence="2" id="KW-0732">Signal</keyword>
<gene>
    <name evidence="3" type="ORF">LZ495_06050</name>
</gene>
<dbReference type="Gene3D" id="2.60.40.1120">
    <property type="entry name" value="Carboxypeptidase-like, regulatory domain"/>
    <property type="match status" value="1"/>
</dbReference>
<proteinExistence type="predicted"/>
<keyword evidence="3" id="KW-0121">Carboxypeptidase</keyword>
<dbReference type="EMBL" id="JAKFHA010000002">
    <property type="protein sequence ID" value="MCF2526779.1"/>
    <property type="molecule type" value="Genomic_DNA"/>
</dbReference>
<dbReference type="AlphaFoldDB" id="A0AA41PXQ9"/>
<comment type="caution">
    <text evidence="3">The sequence shown here is derived from an EMBL/GenBank/DDBJ whole genome shotgun (WGS) entry which is preliminary data.</text>
</comment>
<evidence type="ECO:0000313" key="3">
    <source>
        <dbReference type="EMBL" id="MCF2526779.1"/>
    </source>
</evidence>
<dbReference type="Pfam" id="PF13620">
    <property type="entry name" value="CarboxypepD_reg"/>
    <property type="match status" value="1"/>
</dbReference>
<evidence type="ECO:0000256" key="2">
    <source>
        <dbReference type="SAM" id="SignalP"/>
    </source>
</evidence>
<keyword evidence="3" id="KW-0645">Protease</keyword>
<dbReference type="SUPFAM" id="SSF49464">
    <property type="entry name" value="Carboxypeptidase regulatory domain-like"/>
    <property type="match status" value="1"/>
</dbReference>
<organism evidence="3 4">
    <name type="scientific">Yinghuangia soli</name>
    <dbReference type="NCBI Taxonomy" id="2908204"/>
    <lineage>
        <taxon>Bacteria</taxon>
        <taxon>Bacillati</taxon>
        <taxon>Actinomycetota</taxon>
        <taxon>Actinomycetes</taxon>
        <taxon>Kitasatosporales</taxon>
        <taxon>Streptomycetaceae</taxon>
        <taxon>Yinghuangia</taxon>
    </lineage>
</organism>
<feature type="signal peptide" evidence="2">
    <location>
        <begin position="1"/>
        <end position="26"/>
    </location>
</feature>
<evidence type="ECO:0000256" key="1">
    <source>
        <dbReference type="SAM" id="MobiDB-lite"/>
    </source>
</evidence>
<dbReference type="RefSeq" id="WP_235050913.1">
    <property type="nucleotide sequence ID" value="NZ_JAKFHA010000002.1"/>
</dbReference>
<name>A0AA41PXQ9_9ACTN</name>